<protein>
    <recommendedName>
        <fullName evidence="4">NAD(P)-binding protein</fullName>
    </recommendedName>
</protein>
<keyword evidence="3" id="KW-1185">Reference proteome</keyword>
<dbReference type="OrthoDB" id="191139at2759"/>
<accession>A0A0D2MKT9</accession>
<evidence type="ECO:0000313" key="2">
    <source>
        <dbReference type="EMBL" id="KJA24398.1"/>
    </source>
</evidence>
<dbReference type="Pfam" id="PF00106">
    <property type="entry name" value="adh_short"/>
    <property type="match status" value="1"/>
</dbReference>
<evidence type="ECO:0008006" key="4">
    <source>
        <dbReference type="Google" id="ProtNLM"/>
    </source>
</evidence>
<dbReference type="InterPro" id="IPR002347">
    <property type="entry name" value="SDR_fam"/>
</dbReference>
<dbReference type="PANTHER" id="PTHR43157:SF31">
    <property type="entry name" value="PHOSPHATIDYLINOSITOL-GLYCAN BIOSYNTHESIS CLASS F PROTEIN"/>
    <property type="match status" value="1"/>
</dbReference>
<gene>
    <name evidence="2" type="ORF">HYPSUDRAFT_527331</name>
</gene>
<organism evidence="2 3">
    <name type="scientific">Hypholoma sublateritium (strain FD-334 SS-4)</name>
    <dbReference type="NCBI Taxonomy" id="945553"/>
    <lineage>
        <taxon>Eukaryota</taxon>
        <taxon>Fungi</taxon>
        <taxon>Dikarya</taxon>
        <taxon>Basidiomycota</taxon>
        <taxon>Agaricomycotina</taxon>
        <taxon>Agaricomycetes</taxon>
        <taxon>Agaricomycetidae</taxon>
        <taxon>Agaricales</taxon>
        <taxon>Agaricineae</taxon>
        <taxon>Strophariaceae</taxon>
        <taxon>Hypholoma</taxon>
    </lineage>
</organism>
<dbReference type="AlphaFoldDB" id="A0A0D2MKT9"/>
<proteinExistence type="predicted"/>
<reference evidence="3" key="1">
    <citation type="submission" date="2014-04" db="EMBL/GenBank/DDBJ databases">
        <title>Evolutionary Origins and Diversification of the Mycorrhizal Mutualists.</title>
        <authorList>
            <consortium name="DOE Joint Genome Institute"/>
            <consortium name="Mycorrhizal Genomics Consortium"/>
            <person name="Kohler A."/>
            <person name="Kuo A."/>
            <person name="Nagy L.G."/>
            <person name="Floudas D."/>
            <person name="Copeland A."/>
            <person name="Barry K.W."/>
            <person name="Cichocki N."/>
            <person name="Veneault-Fourrey C."/>
            <person name="LaButti K."/>
            <person name="Lindquist E.A."/>
            <person name="Lipzen A."/>
            <person name="Lundell T."/>
            <person name="Morin E."/>
            <person name="Murat C."/>
            <person name="Riley R."/>
            <person name="Ohm R."/>
            <person name="Sun H."/>
            <person name="Tunlid A."/>
            <person name="Henrissat B."/>
            <person name="Grigoriev I.V."/>
            <person name="Hibbett D.S."/>
            <person name="Martin F."/>
        </authorList>
    </citation>
    <scope>NUCLEOTIDE SEQUENCE [LARGE SCALE GENOMIC DNA]</scope>
    <source>
        <strain evidence="3">FD-334 SS-4</strain>
    </source>
</reference>
<name>A0A0D2MKT9_HYPSF</name>
<dbReference type="EMBL" id="KN817537">
    <property type="protein sequence ID" value="KJA24398.1"/>
    <property type="molecule type" value="Genomic_DNA"/>
</dbReference>
<dbReference type="OMA" id="WENTVVE"/>
<dbReference type="STRING" id="945553.A0A0D2MKT9"/>
<keyword evidence="1" id="KW-0560">Oxidoreductase</keyword>
<dbReference type="InterPro" id="IPR036291">
    <property type="entry name" value="NAD(P)-bd_dom_sf"/>
</dbReference>
<sequence>MNLFAKAFDPQTDLQDMTGRVVIVTGANQGIGYATAKHLARKGARVYLGARSEEKGRGAVARLEGEGVLPGAVVYFACDLSTPAQAKAAALGFLELEARLDVLVNNAACIFDYADKSALDGITEMMMTNHFGTFQFTLALLPLLEKTAAVPASDVRIVTVSSERHRDALLLGPAAFADLSVCRDFHARALVSTLARYALSKLANVLFSTALHRRLTPHTRVISLAVHPGIVATSFPRHLPLAPLFRFLCALLFKAPDVGAYNTCWAAAAPGVRAAPERYGGAYVAPVGRVVEASRGARDEGVQDALWTLSERYLAGEAV</sequence>
<evidence type="ECO:0000256" key="1">
    <source>
        <dbReference type="ARBA" id="ARBA00023002"/>
    </source>
</evidence>
<dbReference type="Gene3D" id="3.40.50.720">
    <property type="entry name" value="NAD(P)-binding Rossmann-like Domain"/>
    <property type="match status" value="1"/>
</dbReference>
<evidence type="ECO:0000313" key="3">
    <source>
        <dbReference type="Proteomes" id="UP000054270"/>
    </source>
</evidence>
<dbReference type="PANTHER" id="PTHR43157">
    <property type="entry name" value="PHOSPHATIDYLINOSITOL-GLYCAN BIOSYNTHESIS CLASS F PROTEIN-RELATED"/>
    <property type="match status" value="1"/>
</dbReference>
<dbReference type="SUPFAM" id="SSF51735">
    <property type="entry name" value="NAD(P)-binding Rossmann-fold domains"/>
    <property type="match status" value="1"/>
</dbReference>
<dbReference type="Proteomes" id="UP000054270">
    <property type="component" value="Unassembled WGS sequence"/>
</dbReference>
<dbReference type="GO" id="GO:0016491">
    <property type="term" value="F:oxidoreductase activity"/>
    <property type="evidence" value="ECO:0007669"/>
    <property type="project" value="UniProtKB-KW"/>
</dbReference>
<dbReference type="PRINTS" id="PR00081">
    <property type="entry name" value="GDHRDH"/>
</dbReference>